<keyword evidence="9" id="KW-1185">Reference proteome</keyword>
<dbReference type="GO" id="GO:0003824">
    <property type="term" value="F:catalytic activity"/>
    <property type="evidence" value="ECO:0007669"/>
    <property type="project" value="InterPro"/>
</dbReference>
<dbReference type="InterPro" id="IPR023404">
    <property type="entry name" value="rSAM_horseshoe"/>
</dbReference>
<dbReference type="GO" id="GO:0046872">
    <property type="term" value="F:metal ion binding"/>
    <property type="evidence" value="ECO:0007669"/>
    <property type="project" value="UniProtKB-KW"/>
</dbReference>
<dbReference type="CDD" id="cd02068">
    <property type="entry name" value="radical_SAM_B12_BD"/>
    <property type="match status" value="1"/>
</dbReference>
<dbReference type="Gene3D" id="3.80.30.20">
    <property type="entry name" value="tm_1862 like domain"/>
    <property type="match status" value="1"/>
</dbReference>
<comment type="cofactor">
    <cofactor evidence="1">
        <name>[4Fe-4S] cluster</name>
        <dbReference type="ChEBI" id="CHEBI:49883"/>
    </cofactor>
</comment>
<dbReference type="InterPro" id="IPR007197">
    <property type="entry name" value="rSAM"/>
</dbReference>
<dbReference type="InterPro" id="IPR034466">
    <property type="entry name" value="Methyltransferase_Class_B"/>
</dbReference>
<evidence type="ECO:0000256" key="2">
    <source>
        <dbReference type="ARBA" id="ARBA00022691"/>
    </source>
</evidence>
<name>A0AAW6TQD1_9BACT</name>
<evidence type="ECO:0000259" key="6">
    <source>
        <dbReference type="PROSITE" id="PS51332"/>
    </source>
</evidence>
<dbReference type="GO" id="GO:0031419">
    <property type="term" value="F:cobalamin binding"/>
    <property type="evidence" value="ECO:0007669"/>
    <property type="project" value="InterPro"/>
</dbReference>
<keyword evidence="2" id="KW-0949">S-adenosyl-L-methionine</keyword>
<dbReference type="SFLD" id="SFLDG01082">
    <property type="entry name" value="B12-binding_domain_containing"/>
    <property type="match status" value="1"/>
</dbReference>
<evidence type="ECO:0000313" key="9">
    <source>
        <dbReference type="Proteomes" id="UP001431776"/>
    </source>
</evidence>
<feature type="domain" description="Radical SAM core" evidence="7">
    <location>
        <begin position="206"/>
        <end position="427"/>
    </location>
</feature>
<dbReference type="AlphaFoldDB" id="A0AAW6TQD1"/>
<protein>
    <submittedName>
        <fullName evidence="8">Radical SAM protein</fullName>
    </submittedName>
</protein>
<evidence type="ECO:0000256" key="1">
    <source>
        <dbReference type="ARBA" id="ARBA00001966"/>
    </source>
</evidence>
<dbReference type="PROSITE" id="PS51332">
    <property type="entry name" value="B12_BINDING"/>
    <property type="match status" value="1"/>
</dbReference>
<evidence type="ECO:0000256" key="4">
    <source>
        <dbReference type="ARBA" id="ARBA00023004"/>
    </source>
</evidence>
<dbReference type="EMBL" id="JASCXX010000002">
    <property type="protein sequence ID" value="MDI6447847.1"/>
    <property type="molecule type" value="Genomic_DNA"/>
</dbReference>
<keyword evidence="5" id="KW-0411">Iron-sulfur</keyword>
<evidence type="ECO:0000256" key="3">
    <source>
        <dbReference type="ARBA" id="ARBA00022723"/>
    </source>
</evidence>
<comment type="caution">
    <text evidence="8">The sequence shown here is derived from an EMBL/GenBank/DDBJ whole genome shotgun (WGS) entry which is preliminary data.</text>
</comment>
<dbReference type="SFLD" id="SFLDS00029">
    <property type="entry name" value="Radical_SAM"/>
    <property type="match status" value="1"/>
</dbReference>
<dbReference type="GO" id="GO:0051539">
    <property type="term" value="F:4 iron, 4 sulfur cluster binding"/>
    <property type="evidence" value="ECO:0007669"/>
    <property type="project" value="UniProtKB-KW"/>
</dbReference>
<feature type="domain" description="B12-binding" evidence="6">
    <location>
        <begin position="1"/>
        <end position="166"/>
    </location>
</feature>
<dbReference type="InterPro" id="IPR058240">
    <property type="entry name" value="rSAM_sf"/>
</dbReference>
<evidence type="ECO:0000256" key="5">
    <source>
        <dbReference type="ARBA" id="ARBA00023014"/>
    </source>
</evidence>
<dbReference type="RefSeq" id="WP_349243259.1">
    <property type="nucleotide sequence ID" value="NZ_JASCXX010000002.1"/>
</dbReference>
<dbReference type="PROSITE" id="PS51918">
    <property type="entry name" value="RADICAL_SAM"/>
    <property type="match status" value="1"/>
</dbReference>
<dbReference type="GO" id="GO:0005829">
    <property type="term" value="C:cytosol"/>
    <property type="evidence" value="ECO:0007669"/>
    <property type="project" value="TreeGrafter"/>
</dbReference>
<keyword evidence="4" id="KW-0408">Iron</keyword>
<reference evidence="8" key="1">
    <citation type="submission" date="2023-05" db="EMBL/GenBank/DDBJ databases">
        <title>Anaerotaeda fermentans gen. nov., sp. nov., a novel anaerobic planctomycete of the new family within the order Sedimentisphaerales isolated from Taman Peninsula, Russia.</title>
        <authorList>
            <person name="Khomyakova M.A."/>
            <person name="Merkel A.Y."/>
            <person name="Slobodkin A.I."/>
        </authorList>
    </citation>
    <scope>NUCLEOTIDE SEQUENCE</scope>
    <source>
        <strain evidence="8">M17dextr</strain>
    </source>
</reference>
<dbReference type="Proteomes" id="UP001431776">
    <property type="component" value="Unassembled WGS sequence"/>
</dbReference>
<evidence type="ECO:0000259" key="7">
    <source>
        <dbReference type="PROSITE" id="PS51918"/>
    </source>
</evidence>
<gene>
    <name evidence="8" type="ORF">QJ522_02230</name>
</gene>
<dbReference type="Gene3D" id="3.40.50.280">
    <property type="entry name" value="Cobalamin-binding domain"/>
    <property type="match status" value="1"/>
</dbReference>
<proteinExistence type="predicted"/>
<dbReference type="PANTHER" id="PTHR43409">
    <property type="entry name" value="ANAEROBIC MAGNESIUM-PROTOPORPHYRIN IX MONOMETHYL ESTER CYCLASE-RELATED"/>
    <property type="match status" value="1"/>
</dbReference>
<sequence length="485" mass="54214">MAKVLLINPPWYVLLGMSSSSVPVGLISLAGSLKAAGHDVAIFNPDLFGSLYASELDLLNTNDRYIQRLEDRSDPVWRRVRERLLEFDPDVVGVHVKTPSWASGCMVACIAKEVNPRVMTVCGGPHVSCVPEDVTYATGFDYGVLGEGEHAMVRLIEASSCDERARISGILAFRDGSSRGASCAMIENLDVLPLDGREALMDVDSYDKLGLGALMTARGCPFPCKYCASHKIWGRKVRYRSPENVLAEIDLLVNEYGLNYFEFCDDTFTVNERRARMICDMLARRYGNLQWKCTTRCDCISSELLASMKRAGCSEVSIGVESGSPRILDWIKKNETREQIAEGCRLLRAARIPFVAFIMIGFPTETVDEAWETLHFAKALGADSLCGSIATPYPGTRMYEWAVEADKVPHEGDWHKYYHQSGSMGLWDVEPGTARSVIHEWFTQIEAYNQRPTRLTRRFLTKFKGDPVGTIRRAGSVLHRKLANR</sequence>
<dbReference type="Pfam" id="PF04055">
    <property type="entry name" value="Radical_SAM"/>
    <property type="match status" value="1"/>
</dbReference>
<keyword evidence="3" id="KW-0479">Metal-binding</keyword>
<dbReference type="SMART" id="SM00729">
    <property type="entry name" value="Elp3"/>
    <property type="match status" value="1"/>
</dbReference>
<evidence type="ECO:0000313" key="8">
    <source>
        <dbReference type="EMBL" id="MDI6447847.1"/>
    </source>
</evidence>
<accession>A0AAW6TQD1</accession>
<dbReference type="Pfam" id="PF02310">
    <property type="entry name" value="B12-binding"/>
    <property type="match status" value="1"/>
</dbReference>
<dbReference type="PANTHER" id="PTHR43409:SF16">
    <property type="entry name" value="SLR0320 PROTEIN"/>
    <property type="match status" value="1"/>
</dbReference>
<dbReference type="InterPro" id="IPR051198">
    <property type="entry name" value="BchE-like"/>
</dbReference>
<dbReference type="InterPro" id="IPR006158">
    <property type="entry name" value="Cobalamin-bd"/>
</dbReference>
<organism evidence="8 9">
    <name type="scientific">Anaerobaca lacustris</name>
    <dbReference type="NCBI Taxonomy" id="3044600"/>
    <lineage>
        <taxon>Bacteria</taxon>
        <taxon>Pseudomonadati</taxon>
        <taxon>Planctomycetota</taxon>
        <taxon>Phycisphaerae</taxon>
        <taxon>Sedimentisphaerales</taxon>
        <taxon>Anaerobacaceae</taxon>
        <taxon>Anaerobaca</taxon>
    </lineage>
</organism>
<dbReference type="InterPro" id="IPR006638">
    <property type="entry name" value="Elp3/MiaA/NifB-like_rSAM"/>
</dbReference>
<dbReference type="SUPFAM" id="SSF102114">
    <property type="entry name" value="Radical SAM enzymes"/>
    <property type="match status" value="1"/>
</dbReference>
<dbReference type="SFLD" id="SFLDG01123">
    <property type="entry name" value="methyltransferase_(Class_B)"/>
    <property type="match status" value="1"/>
</dbReference>
<dbReference type="CDD" id="cd01335">
    <property type="entry name" value="Radical_SAM"/>
    <property type="match status" value="1"/>
</dbReference>